<keyword evidence="1" id="KW-0812">Transmembrane</keyword>
<dbReference type="Pfam" id="PF08592">
    <property type="entry name" value="Anthrone_oxy"/>
    <property type="match status" value="1"/>
</dbReference>
<evidence type="ECO:0000313" key="3">
    <source>
        <dbReference type="Proteomes" id="UP000053328"/>
    </source>
</evidence>
<sequence length="111" mass="12600">MAKQWREIYLDGFYLYILAAILNASGVPYALTFLRRTNGALSRRAERLAGAHVPSVMALTYAFNERRSVERDRTFTTVDLVRRWMWHNSVRTAVLVVGTVIGAMAVAMDAY</sequence>
<dbReference type="InterPro" id="IPR013901">
    <property type="entry name" value="Anthrone_oxy"/>
</dbReference>
<evidence type="ECO:0000313" key="2">
    <source>
        <dbReference type="EMBL" id="KIW19664.1"/>
    </source>
</evidence>
<name>A0A0D2C7V9_9EURO</name>
<dbReference type="RefSeq" id="XP_016239880.1">
    <property type="nucleotide sequence ID" value="XM_016374604.1"/>
</dbReference>
<protein>
    <recommendedName>
        <fullName evidence="4">DUF1772 domain-containing protein</fullName>
    </recommendedName>
</protein>
<feature type="transmembrane region" description="Helical" evidence="1">
    <location>
        <begin position="13"/>
        <end position="34"/>
    </location>
</feature>
<keyword evidence="1" id="KW-0472">Membrane</keyword>
<dbReference type="EMBL" id="KN847492">
    <property type="protein sequence ID" value="KIW19664.1"/>
    <property type="molecule type" value="Genomic_DNA"/>
</dbReference>
<organism evidence="2 3">
    <name type="scientific">Exophiala spinifera</name>
    <dbReference type="NCBI Taxonomy" id="91928"/>
    <lineage>
        <taxon>Eukaryota</taxon>
        <taxon>Fungi</taxon>
        <taxon>Dikarya</taxon>
        <taxon>Ascomycota</taxon>
        <taxon>Pezizomycotina</taxon>
        <taxon>Eurotiomycetes</taxon>
        <taxon>Chaetothyriomycetidae</taxon>
        <taxon>Chaetothyriales</taxon>
        <taxon>Herpotrichiellaceae</taxon>
        <taxon>Exophiala</taxon>
    </lineage>
</organism>
<dbReference type="AlphaFoldDB" id="A0A0D2C7V9"/>
<dbReference type="GeneID" id="27327321"/>
<reference evidence="2 3" key="1">
    <citation type="submission" date="2015-01" db="EMBL/GenBank/DDBJ databases">
        <title>The Genome Sequence of Exophiala spinifera CBS89968.</title>
        <authorList>
            <consortium name="The Broad Institute Genomics Platform"/>
            <person name="Cuomo C."/>
            <person name="de Hoog S."/>
            <person name="Gorbushina A."/>
            <person name="Stielow B."/>
            <person name="Teixiera M."/>
            <person name="Abouelleil A."/>
            <person name="Chapman S.B."/>
            <person name="Priest M."/>
            <person name="Young S.K."/>
            <person name="Wortman J."/>
            <person name="Nusbaum C."/>
            <person name="Birren B."/>
        </authorList>
    </citation>
    <scope>NUCLEOTIDE SEQUENCE [LARGE SCALE GENOMIC DNA]</scope>
    <source>
        <strain evidence="2 3">CBS 89968</strain>
    </source>
</reference>
<keyword evidence="1" id="KW-1133">Transmembrane helix</keyword>
<accession>A0A0D2C7V9</accession>
<proteinExistence type="predicted"/>
<dbReference type="Proteomes" id="UP000053328">
    <property type="component" value="Unassembled WGS sequence"/>
</dbReference>
<evidence type="ECO:0008006" key="4">
    <source>
        <dbReference type="Google" id="ProtNLM"/>
    </source>
</evidence>
<dbReference type="OrthoDB" id="5954308at2759"/>
<dbReference type="HOGENOM" id="CLU_2084625_0_0_1"/>
<evidence type="ECO:0000256" key="1">
    <source>
        <dbReference type="SAM" id="Phobius"/>
    </source>
</evidence>
<feature type="transmembrane region" description="Helical" evidence="1">
    <location>
        <begin position="90"/>
        <end position="108"/>
    </location>
</feature>
<gene>
    <name evidence="2" type="ORF">PV08_00238</name>
</gene>
<dbReference type="VEuPathDB" id="FungiDB:PV08_00238"/>
<keyword evidence="3" id="KW-1185">Reference proteome</keyword>